<dbReference type="InterPro" id="IPR040409">
    <property type="entry name" value="PCS-like"/>
</dbReference>
<sequence length="236" mass="27315">MECPCKTKKLAGEVLKASEQEQQQQSDNPQTADTPTPNVITKGQNSFHRRNLPQTCIAFSSPEGRQLFTEAINSSTNYMQIYFPLAEQFTTQAEPAYCGLATLAMCLNALQIDPGRLWKGPWRWFSEELFDCCTSLSVAKEKGISMSEFICLARCNGVLTEDYRATSDFTLEQFREIQNIATLENEWEHLWHQLRRRVATAWQPCRRHDERWIILQRYCIKIAEHVSTDDRDPRQS</sequence>
<reference evidence="3" key="1">
    <citation type="submission" date="2021-01" db="EMBL/GenBank/DDBJ databases">
        <title>Phytophthora aleatoria, a newly-described species from Pinus radiata is distinct from Phytophthora cactorum isolates based on comparative genomics.</title>
        <authorList>
            <person name="Mcdougal R."/>
            <person name="Panda P."/>
            <person name="Williams N."/>
            <person name="Studholme D.J."/>
        </authorList>
    </citation>
    <scope>NUCLEOTIDE SEQUENCE</scope>
    <source>
        <strain evidence="3">NZFS 4037</strain>
    </source>
</reference>
<evidence type="ECO:0000256" key="1">
    <source>
        <dbReference type="SAM" id="MobiDB-lite"/>
    </source>
</evidence>
<dbReference type="GO" id="GO:0016756">
    <property type="term" value="F:glutathione gamma-glutamylcysteinyltransferase activity"/>
    <property type="evidence" value="ECO:0007669"/>
    <property type="project" value="InterPro"/>
</dbReference>
<feature type="compositionally biased region" description="Polar residues" evidence="1">
    <location>
        <begin position="27"/>
        <end position="44"/>
    </location>
</feature>
<dbReference type="GO" id="GO:0098849">
    <property type="term" value="P:cellular detoxification of cadmium ion"/>
    <property type="evidence" value="ECO:0007669"/>
    <property type="project" value="TreeGrafter"/>
</dbReference>
<dbReference type="PROSITE" id="PS51443">
    <property type="entry name" value="PCS"/>
    <property type="match status" value="1"/>
</dbReference>
<name>A0A8J5MGN3_9STRA</name>
<dbReference type="Pfam" id="PF05023">
    <property type="entry name" value="Phytochelatin"/>
    <property type="match status" value="1"/>
</dbReference>
<dbReference type="InterPro" id="IPR007719">
    <property type="entry name" value="PCS_N"/>
</dbReference>
<comment type="caution">
    <text evidence="3">The sequence shown here is derived from an EMBL/GenBank/DDBJ whole genome shotgun (WGS) entry which is preliminary data.</text>
</comment>
<evidence type="ECO:0000259" key="2">
    <source>
        <dbReference type="PROSITE" id="PS51443"/>
    </source>
</evidence>
<dbReference type="AlphaFoldDB" id="A0A8J5MGN3"/>
<gene>
    <name evidence="3" type="ORF">JG688_00006656</name>
</gene>
<dbReference type="PANTHER" id="PTHR33447">
    <property type="entry name" value="GLUTATHIONE GAMMA-GLUTAMYLCYSTEINYLTRANSFERASE"/>
    <property type="match status" value="1"/>
</dbReference>
<dbReference type="GO" id="GO:0046872">
    <property type="term" value="F:metal ion binding"/>
    <property type="evidence" value="ECO:0007669"/>
    <property type="project" value="InterPro"/>
</dbReference>
<protein>
    <recommendedName>
        <fullName evidence="2">Peptidase C83 domain-containing protein</fullName>
    </recommendedName>
</protein>
<evidence type="ECO:0000313" key="3">
    <source>
        <dbReference type="EMBL" id="KAG6966697.1"/>
    </source>
</evidence>
<dbReference type="EMBL" id="JAENGY010000296">
    <property type="protein sequence ID" value="KAG6966697.1"/>
    <property type="molecule type" value="Genomic_DNA"/>
</dbReference>
<dbReference type="GO" id="GO:0046938">
    <property type="term" value="P:phytochelatin biosynthetic process"/>
    <property type="evidence" value="ECO:0007669"/>
    <property type="project" value="InterPro"/>
</dbReference>
<dbReference type="PANTHER" id="PTHR33447:SF2">
    <property type="entry name" value="GLUTATHIONE GAMMA-GLUTAMYLCYSTEINYLTRANSFERASE"/>
    <property type="match status" value="1"/>
</dbReference>
<feature type="domain" description="Peptidase C83" evidence="2">
    <location>
        <begin position="42"/>
        <end position="236"/>
    </location>
</feature>
<feature type="region of interest" description="Disordered" evidence="1">
    <location>
        <begin position="15"/>
        <end position="44"/>
    </location>
</feature>
<evidence type="ECO:0000313" key="4">
    <source>
        <dbReference type="Proteomes" id="UP000709295"/>
    </source>
</evidence>
<accession>A0A8J5MGN3</accession>
<dbReference type="Proteomes" id="UP000709295">
    <property type="component" value="Unassembled WGS sequence"/>
</dbReference>
<dbReference type="GO" id="GO:0010273">
    <property type="term" value="P:detoxification of copper ion"/>
    <property type="evidence" value="ECO:0007669"/>
    <property type="project" value="TreeGrafter"/>
</dbReference>
<organism evidence="3 4">
    <name type="scientific">Phytophthora aleatoria</name>
    <dbReference type="NCBI Taxonomy" id="2496075"/>
    <lineage>
        <taxon>Eukaryota</taxon>
        <taxon>Sar</taxon>
        <taxon>Stramenopiles</taxon>
        <taxon>Oomycota</taxon>
        <taxon>Peronosporomycetes</taxon>
        <taxon>Peronosporales</taxon>
        <taxon>Peronosporaceae</taxon>
        <taxon>Phytophthora</taxon>
    </lineage>
</organism>
<keyword evidence="4" id="KW-1185">Reference proteome</keyword>
<proteinExistence type="predicted"/>